<comment type="cofactor">
    <cofactor evidence="1">
        <name>pyridoxal 5'-phosphate</name>
        <dbReference type="ChEBI" id="CHEBI:597326"/>
    </cofactor>
</comment>
<dbReference type="EC" id="2.6.1.19" evidence="7"/>
<dbReference type="InterPro" id="IPR015424">
    <property type="entry name" value="PyrdxlP-dep_Trfase"/>
</dbReference>
<dbReference type="GO" id="GO:0030170">
    <property type="term" value="F:pyridoxal phosphate binding"/>
    <property type="evidence" value="ECO:0007669"/>
    <property type="project" value="InterPro"/>
</dbReference>
<evidence type="ECO:0000256" key="3">
    <source>
        <dbReference type="ARBA" id="ARBA00022576"/>
    </source>
</evidence>
<accession>A0A843YQZ3</accession>
<dbReference type="RefSeq" id="WP_153233462.1">
    <property type="nucleotide sequence ID" value="NZ_WINI01000001.1"/>
</dbReference>
<dbReference type="Proteomes" id="UP000451565">
    <property type="component" value="Unassembled WGS sequence"/>
</dbReference>
<dbReference type="AlphaFoldDB" id="A0A843YQZ3"/>
<dbReference type="CDD" id="cd00610">
    <property type="entry name" value="OAT_like"/>
    <property type="match status" value="1"/>
</dbReference>
<reference evidence="7 8" key="1">
    <citation type="submission" date="2019-10" db="EMBL/GenBank/DDBJ databases">
        <title>Glaciimonas soli sp. nov., a psychrophilic bacterium isolated from the forest soil of a high elevation mountain in Taiwan.</title>
        <authorList>
            <person name="Wang L.-T."/>
            <person name="Shieh W.Y."/>
        </authorList>
    </citation>
    <scope>NUCLEOTIDE SEQUENCE [LARGE SCALE GENOMIC DNA]</scope>
    <source>
        <strain evidence="7 8">GS1</strain>
    </source>
</reference>
<keyword evidence="8" id="KW-1185">Reference proteome</keyword>
<dbReference type="SUPFAM" id="SSF53383">
    <property type="entry name" value="PLP-dependent transferases"/>
    <property type="match status" value="1"/>
</dbReference>
<keyword evidence="4 7" id="KW-0808">Transferase</keyword>
<dbReference type="Gene3D" id="3.90.1150.10">
    <property type="entry name" value="Aspartate Aminotransferase, domain 1"/>
    <property type="match status" value="1"/>
</dbReference>
<dbReference type="InterPro" id="IPR015421">
    <property type="entry name" value="PyrdxlP-dep_Trfase_major"/>
</dbReference>
<name>A0A843YQZ3_9BURK</name>
<dbReference type="InterPro" id="IPR015422">
    <property type="entry name" value="PyrdxlP-dep_Trfase_small"/>
</dbReference>
<dbReference type="InterPro" id="IPR049704">
    <property type="entry name" value="Aminotrans_3_PPA_site"/>
</dbReference>
<comment type="similarity">
    <text evidence="2 6">Belongs to the class-III pyridoxal-phosphate-dependent aminotransferase family.</text>
</comment>
<dbReference type="InterPro" id="IPR004632">
    <property type="entry name" value="4NH2But_aminotransferase_bac"/>
</dbReference>
<evidence type="ECO:0000256" key="2">
    <source>
        <dbReference type="ARBA" id="ARBA00008954"/>
    </source>
</evidence>
<sequence length="431" mass="46069">MKNTSLNNADLHQRKNAATPRGVGVMCDFYASHALNSEIWDVEGRRFIDFAAGIAVLNTGHRHPKLIAAIQEQLGKFTHTAYQIVPYASYIELAERINHITPGTHAKKTTFFSTGAEAVENAVKIARVATGRSAVIAFSGAFHGRTMMGMALTGKVVPYKVGFGPFPAEVYHVPFPIELHGITTQDSLSALQTLFKADVDPKRVAAIILEPVQGEGGFYAAPKELMQALRELCDEHGILLIVDEVQTGFARTGKLFASEHFDVVPDLMTMAKSLAGGMPLSAVCGRAEVMDAAAPGGLGGTYAGNPLAVASALAVLDVIAEEYLVERANMLGEKLKTRLHNLRAEVPQIADVRGLGSMVAAEFMKPGSKTPDAEFTKKVQSEALKLGLLLLTCGVHGNVIRFLYPLTISDAVMDEALSILSAAMKTAAAQA</sequence>
<dbReference type="PIRSF" id="PIRSF000521">
    <property type="entry name" value="Transaminase_4ab_Lys_Orn"/>
    <property type="match status" value="1"/>
</dbReference>
<evidence type="ECO:0000256" key="6">
    <source>
        <dbReference type="RuleBase" id="RU003560"/>
    </source>
</evidence>
<evidence type="ECO:0000256" key="4">
    <source>
        <dbReference type="ARBA" id="ARBA00022679"/>
    </source>
</evidence>
<evidence type="ECO:0000256" key="5">
    <source>
        <dbReference type="ARBA" id="ARBA00022898"/>
    </source>
</evidence>
<dbReference type="FunFam" id="3.40.640.10:FF:000013">
    <property type="entry name" value="4-aminobutyrate aminotransferase"/>
    <property type="match status" value="1"/>
</dbReference>
<proteinExistence type="inferred from homology"/>
<evidence type="ECO:0000313" key="7">
    <source>
        <dbReference type="EMBL" id="MQQ99932.1"/>
    </source>
</evidence>
<comment type="caution">
    <text evidence="7">The sequence shown here is derived from an EMBL/GenBank/DDBJ whole genome shotgun (WGS) entry which is preliminary data.</text>
</comment>
<dbReference type="PANTHER" id="PTHR11986">
    <property type="entry name" value="AMINOTRANSFERASE CLASS III"/>
    <property type="match status" value="1"/>
</dbReference>
<dbReference type="OrthoDB" id="3398487at2"/>
<keyword evidence="3 7" id="KW-0032">Aminotransferase</keyword>
<organism evidence="7 8">
    <name type="scientific">Glaciimonas soli</name>
    <dbReference type="NCBI Taxonomy" id="2590999"/>
    <lineage>
        <taxon>Bacteria</taxon>
        <taxon>Pseudomonadati</taxon>
        <taxon>Pseudomonadota</taxon>
        <taxon>Betaproteobacteria</taxon>
        <taxon>Burkholderiales</taxon>
        <taxon>Oxalobacteraceae</taxon>
        <taxon>Glaciimonas</taxon>
    </lineage>
</organism>
<dbReference type="NCBIfam" id="TIGR00700">
    <property type="entry name" value="GABAtrnsam"/>
    <property type="match status" value="1"/>
</dbReference>
<dbReference type="GO" id="GO:0009448">
    <property type="term" value="P:gamma-aminobutyric acid metabolic process"/>
    <property type="evidence" value="ECO:0007669"/>
    <property type="project" value="InterPro"/>
</dbReference>
<keyword evidence="5 6" id="KW-0663">Pyridoxal phosphate</keyword>
<dbReference type="NCBIfam" id="NF005692">
    <property type="entry name" value="PRK07495.1"/>
    <property type="match status" value="1"/>
</dbReference>
<dbReference type="GO" id="GO:0034386">
    <property type="term" value="F:4-aminobutyrate:2-oxoglutarate transaminase activity"/>
    <property type="evidence" value="ECO:0007669"/>
    <property type="project" value="UniProtKB-EC"/>
</dbReference>
<dbReference type="InterPro" id="IPR005814">
    <property type="entry name" value="Aminotrans_3"/>
</dbReference>
<gene>
    <name evidence="7" type="ORF">GEV47_04435</name>
</gene>
<dbReference type="EMBL" id="WINI01000001">
    <property type="protein sequence ID" value="MQQ99932.1"/>
    <property type="molecule type" value="Genomic_DNA"/>
</dbReference>
<protein>
    <submittedName>
        <fullName evidence="7">4-aminobutyrate--2-oxoglutarate transaminase</fullName>
        <ecNumber evidence="7">2.6.1.19</ecNumber>
    </submittedName>
</protein>
<dbReference type="PROSITE" id="PS00600">
    <property type="entry name" value="AA_TRANSFER_CLASS_3"/>
    <property type="match status" value="1"/>
</dbReference>
<dbReference type="GO" id="GO:0042802">
    <property type="term" value="F:identical protein binding"/>
    <property type="evidence" value="ECO:0007669"/>
    <property type="project" value="TreeGrafter"/>
</dbReference>
<dbReference type="InterPro" id="IPR050103">
    <property type="entry name" value="Class-III_PLP-dep_AT"/>
</dbReference>
<evidence type="ECO:0000256" key="1">
    <source>
        <dbReference type="ARBA" id="ARBA00001933"/>
    </source>
</evidence>
<evidence type="ECO:0000313" key="8">
    <source>
        <dbReference type="Proteomes" id="UP000451565"/>
    </source>
</evidence>
<dbReference type="Pfam" id="PF00202">
    <property type="entry name" value="Aminotran_3"/>
    <property type="match status" value="1"/>
</dbReference>
<dbReference type="Gene3D" id="3.40.640.10">
    <property type="entry name" value="Type I PLP-dependent aspartate aminotransferase-like (Major domain)"/>
    <property type="match status" value="1"/>
</dbReference>